<gene>
    <name evidence="1" type="ORF">MNBD_DELTA01-1989</name>
</gene>
<proteinExistence type="predicted"/>
<accession>A0A3B0RHS5</accession>
<organism evidence="1">
    <name type="scientific">hydrothermal vent metagenome</name>
    <dbReference type="NCBI Taxonomy" id="652676"/>
    <lineage>
        <taxon>unclassified sequences</taxon>
        <taxon>metagenomes</taxon>
        <taxon>ecological metagenomes</taxon>
    </lineage>
</organism>
<dbReference type="EMBL" id="UOEA01000033">
    <property type="protein sequence ID" value="VAV82925.1"/>
    <property type="molecule type" value="Genomic_DNA"/>
</dbReference>
<dbReference type="AlphaFoldDB" id="A0A3B0RHS5"/>
<evidence type="ECO:0000313" key="1">
    <source>
        <dbReference type="EMBL" id="VAV82925.1"/>
    </source>
</evidence>
<protein>
    <submittedName>
        <fullName evidence="1">Uncharacterized protein</fullName>
    </submittedName>
</protein>
<sequence length="79" mass="9012">MYLLAPFFVILIRFLLDITIKDLRTLNINHPARLFIDIRPTQQSTGKVAAIERRAPAIKRYAACAPGRRPPGKDPPPRY</sequence>
<reference evidence="1" key="1">
    <citation type="submission" date="2018-06" db="EMBL/GenBank/DDBJ databases">
        <authorList>
            <person name="Zhirakovskaya E."/>
        </authorList>
    </citation>
    <scope>NUCLEOTIDE SEQUENCE</scope>
</reference>
<name>A0A3B0RHS5_9ZZZZ</name>